<accession>A0A0G1UAB0</accession>
<comment type="caution">
    <text evidence="1">The sequence shown here is derived from an EMBL/GenBank/DDBJ whole genome shotgun (WGS) entry which is preliminary data.</text>
</comment>
<evidence type="ECO:0000313" key="1">
    <source>
        <dbReference type="EMBL" id="KKU91091.1"/>
    </source>
</evidence>
<proteinExistence type="predicted"/>
<organism evidence="1 2">
    <name type="scientific">Candidatus Jorgensenbacteria bacterium GW2011_GWA1_48_11</name>
    <dbReference type="NCBI Taxonomy" id="1618660"/>
    <lineage>
        <taxon>Bacteria</taxon>
        <taxon>Candidatus Joergenseniibacteriota</taxon>
    </lineage>
</organism>
<dbReference type="AlphaFoldDB" id="A0A0G1UAB0"/>
<protein>
    <recommendedName>
        <fullName evidence="3">ASCH domain-containing protein</fullName>
    </recommendedName>
</protein>
<dbReference type="EMBL" id="LCPF01000004">
    <property type="protein sequence ID" value="KKU91091.1"/>
    <property type="molecule type" value="Genomic_DNA"/>
</dbReference>
<dbReference type="Gene3D" id="2.30.130.30">
    <property type="entry name" value="Hypothetical protein"/>
    <property type="match status" value="1"/>
</dbReference>
<name>A0A0G1UAB0_9BACT</name>
<evidence type="ECO:0000313" key="2">
    <source>
        <dbReference type="Proteomes" id="UP000034956"/>
    </source>
</evidence>
<reference evidence="1 2" key="1">
    <citation type="journal article" date="2015" name="Nature">
        <title>rRNA introns, odd ribosomes, and small enigmatic genomes across a large radiation of phyla.</title>
        <authorList>
            <person name="Brown C.T."/>
            <person name="Hug L.A."/>
            <person name="Thomas B.C."/>
            <person name="Sharon I."/>
            <person name="Castelle C.J."/>
            <person name="Singh A."/>
            <person name="Wilkins M.J."/>
            <person name="Williams K.H."/>
            <person name="Banfield J.F."/>
        </authorList>
    </citation>
    <scope>NUCLEOTIDE SEQUENCE [LARGE SCALE GENOMIC DNA]</scope>
</reference>
<dbReference type="Proteomes" id="UP000034956">
    <property type="component" value="Unassembled WGS sequence"/>
</dbReference>
<dbReference type="SUPFAM" id="SSF88697">
    <property type="entry name" value="PUA domain-like"/>
    <property type="match status" value="1"/>
</dbReference>
<evidence type="ECO:0008006" key="3">
    <source>
        <dbReference type="Google" id="ProtNLM"/>
    </source>
</evidence>
<dbReference type="InterPro" id="IPR015947">
    <property type="entry name" value="PUA-like_sf"/>
</dbReference>
<sequence length="143" mass="16849">MDHVAIMRKSWGLTEKILTGEKKIESRWYQTKRTPWDRINPGETIYFKDSGEPVSIRAKVSKVLQFDDLTPKKVKSILGRYGLADGIEKWQKMRFFKRFKDKRYCILIFLKNAKQIRPLEVNKKGFGTMTAWLAIPNINIIKK</sequence>
<gene>
    <name evidence="1" type="ORF">UY23_C0004G0036</name>
</gene>